<comment type="caution">
    <text evidence="2">The sequence shown here is derived from an EMBL/GenBank/DDBJ whole genome shotgun (WGS) entry which is preliminary data.</text>
</comment>
<evidence type="ECO:0000313" key="3">
    <source>
        <dbReference type="Proteomes" id="UP000485058"/>
    </source>
</evidence>
<protein>
    <submittedName>
        <fullName evidence="2">Uncharacterized protein</fullName>
    </submittedName>
</protein>
<dbReference type="Proteomes" id="UP000485058">
    <property type="component" value="Unassembled WGS sequence"/>
</dbReference>
<sequence length="42" mass="4873">MERRSAAQRQYDPAPRPKQDLEQLVSAVEKLPFLRSSSQCQQ</sequence>
<name>A0A699YZ82_HAELA</name>
<organism evidence="2 3">
    <name type="scientific">Haematococcus lacustris</name>
    <name type="common">Green alga</name>
    <name type="synonym">Haematococcus pluvialis</name>
    <dbReference type="NCBI Taxonomy" id="44745"/>
    <lineage>
        <taxon>Eukaryota</taxon>
        <taxon>Viridiplantae</taxon>
        <taxon>Chlorophyta</taxon>
        <taxon>core chlorophytes</taxon>
        <taxon>Chlorophyceae</taxon>
        <taxon>CS clade</taxon>
        <taxon>Chlamydomonadales</taxon>
        <taxon>Haematococcaceae</taxon>
        <taxon>Haematococcus</taxon>
    </lineage>
</organism>
<gene>
    <name evidence="2" type="ORF">HaLaN_03393</name>
</gene>
<feature type="region of interest" description="Disordered" evidence="1">
    <location>
        <begin position="1"/>
        <end position="20"/>
    </location>
</feature>
<accession>A0A699YZ82</accession>
<proteinExistence type="predicted"/>
<evidence type="ECO:0000313" key="2">
    <source>
        <dbReference type="EMBL" id="GFH08432.1"/>
    </source>
</evidence>
<dbReference type="EMBL" id="BLLF01000161">
    <property type="protein sequence ID" value="GFH08432.1"/>
    <property type="molecule type" value="Genomic_DNA"/>
</dbReference>
<keyword evidence="3" id="KW-1185">Reference proteome</keyword>
<reference evidence="2 3" key="1">
    <citation type="submission" date="2020-02" db="EMBL/GenBank/DDBJ databases">
        <title>Draft genome sequence of Haematococcus lacustris strain NIES-144.</title>
        <authorList>
            <person name="Morimoto D."/>
            <person name="Nakagawa S."/>
            <person name="Yoshida T."/>
            <person name="Sawayama S."/>
        </authorList>
    </citation>
    <scope>NUCLEOTIDE SEQUENCE [LARGE SCALE GENOMIC DNA]</scope>
    <source>
        <strain evidence="2 3">NIES-144</strain>
    </source>
</reference>
<evidence type="ECO:0000256" key="1">
    <source>
        <dbReference type="SAM" id="MobiDB-lite"/>
    </source>
</evidence>
<dbReference type="AlphaFoldDB" id="A0A699YZ82"/>